<feature type="binding site" evidence="10">
    <location>
        <position position="8"/>
    </location>
    <ligand>
        <name>Mg(2+)</name>
        <dbReference type="ChEBI" id="CHEBI:18420"/>
    </ligand>
</feature>
<dbReference type="Proteomes" id="UP000031980">
    <property type="component" value="Unassembled WGS sequence"/>
</dbReference>
<feature type="site" description="Contributes to substrate recognition" evidence="9">
    <location>
        <position position="103"/>
    </location>
</feature>
<accession>A0A0C3NIB9</accession>
<dbReference type="GO" id="GO:0005975">
    <property type="term" value="P:carbohydrate metabolic process"/>
    <property type="evidence" value="ECO:0007669"/>
    <property type="project" value="InterPro"/>
</dbReference>
<dbReference type="GO" id="GO:0046872">
    <property type="term" value="F:metal ion binding"/>
    <property type="evidence" value="ECO:0007669"/>
    <property type="project" value="UniProtKB-KW"/>
</dbReference>
<dbReference type="PIRSF" id="PIRSF004682">
    <property type="entry name" value="GmhB"/>
    <property type="match status" value="1"/>
</dbReference>
<feature type="site" description="Stabilizes the phosphoryl group" evidence="9">
    <location>
        <position position="52"/>
    </location>
</feature>
<comment type="subcellular location">
    <subcellularLocation>
        <location evidence="1 7">Cytoplasm</location>
    </subcellularLocation>
</comment>
<gene>
    <name evidence="11" type="ORF">BA92_05355</name>
</gene>
<feature type="active site" description="Proton donor" evidence="8">
    <location>
        <position position="10"/>
    </location>
</feature>
<feature type="binding site" evidence="10">
    <location>
        <position position="102"/>
    </location>
    <ligand>
        <name>Zn(2+)</name>
        <dbReference type="ChEBI" id="CHEBI:29105"/>
    </ligand>
</feature>
<feature type="binding site" evidence="10">
    <location>
        <position position="129"/>
    </location>
    <ligand>
        <name>Mg(2+)</name>
        <dbReference type="ChEBI" id="CHEBI:18420"/>
    </ligand>
</feature>
<organism evidence="11 12">
    <name type="scientific">Sanguibacteroides justesenii</name>
    <dbReference type="NCBI Taxonomy" id="1547597"/>
    <lineage>
        <taxon>Bacteria</taxon>
        <taxon>Pseudomonadati</taxon>
        <taxon>Bacteroidota</taxon>
        <taxon>Bacteroidia</taxon>
        <taxon>Bacteroidales</taxon>
        <taxon>Porphyromonadaceae</taxon>
        <taxon>Sanguibacteroides</taxon>
    </lineage>
</organism>
<protein>
    <recommendedName>
        <fullName evidence="6 7">D,D-heptose 1,7-bisphosphate phosphatase</fullName>
        <ecNumber evidence="7">3.1.3.-</ecNumber>
    </recommendedName>
</protein>
<comment type="cofactor">
    <cofactor evidence="10">
        <name>Zn(2+)</name>
        <dbReference type="ChEBI" id="CHEBI:29105"/>
    </cofactor>
</comment>
<keyword evidence="3 10" id="KW-0479">Metal-binding</keyword>
<keyword evidence="5 7" id="KW-0119">Carbohydrate metabolism</keyword>
<dbReference type="EC" id="3.1.3.-" evidence="7"/>
<keyword evidence="4 7" id="KW-0378">Hydrolase</keyword>
<dbReference type="InterPro" id="IPR004446">
    <property type="entry name" value="Heptose_bisP_phosphatase"/>
</dbReference>
<dbReference type="GO" id="GO:0016791">
    <property type="term" value="F:phosphatase activity"/>
    <property type="evidence" value="ECO:0007669"/>
    <property type="project" value="InterPro"/>
</dbReference>
<dbReference type="NCBIfam" id="TIGR01662">
    <property type="entry name" value="HAD-SF-IIIA"/>
    <property type="match status" value="1"/>
</dbReference>
<evidence type="ECO:0000256" key="4">
    <source>
        <dbReference type="ARBA" id="ARBA00022801"/>
    </source>
</evidence>
<dbReference type="PANTHER" id="PTHR42891:SF1">
    <property type="entry name" value="D-GLYCERO-BETA-D-MANNO-HEPTOSE-1,7-BISPHOSPHATE 7-PHOSPHATASE"/>
    <property type="match status" value="1"/>
</dbReference>
<evidence type="ECO:0000256" key="1">
    <source>
        <dbReference type="ARBA" id="ARBA00004496"/>
    </source>
</evidence>
<reference evidence="11 12" key="1">
    <citation type="submission" date="2014-07" db="EMBL/GenBank/DDBJ databases">
        <title>Porphyromonadaceae bacterium OUH 308042 = ATCC BAA-2681 = DSM 28342 draft genome.</title>
        <authorList>
            <person name="Sydenham T.V."/>
            <person name="Hasman H."/>
            <person name="Justensen U.S."/>
        </authorList>
    </citation>
    <scope>NUCLEOTIDE SEQUENCE [LARGE SCALE GENOMIC DNA]</scope>
    <source>
        <strain evidence="11 12">OUH 308042</strain>
    </source>
</reference>
<keyword evidence="10" id="KW-0862">Zinc</keyword>
<evidence type="ECO:0000256" key="3">
    <source>
        <dbReference type="ARBA" id="ARBA00022723"/>
    </source>
</evidence>
<dbReference type="GO" id="GO:0005737">
    <property type="term" value="C:cytoplasm"/>
    <property type="evidence" value="ECO:0007669"/>
    <property type="project" value="UniProtKB-SubCell"/>
</dbReference>
<evidence type="ECO:0000256" key="5">
    <source>
        <dbReference type="ARBA" id="ARBA00023277"/>
    </source>
</evidence>
<dbReference type="RefSeq" id="WP_041504976.1">
    <property type="nucleotide sequence ID" value="NZ_JPIU01000037.1"/>
</dbReference>
<evidence type="ECO:0000256" key="8">
    <source>
        <dbReference type="PIRSR" id="PIRSR004682-1"/>
    </source>
</evidence>
<dbReference type="InterPro" id="IPR023214">
    <property type="entry name" value="HAD_sf"/>
</dbReference>
<dbReference type="SUPFAM" id="SSF56784">
    <property type="entry name" value="HAD-like"/>
    <property type="match status" value="1"/>
</dbReference>
<keyword evidence="10" id="KW-0460">Magnesium</keyword>
<evidence type="ECO:0000256" key="2">
    <source>
        <dbReference type="ARBA" id="ARBA00022490"/>
    </source>
</evidence>
<name>A0A0C3NIB9_9PORP</name>
<feature type="binding site" evidence="10">
    <location>
        <position position="10"/>
    </location>
    <ligand>
        <name>Mg(2+)</name>
        <dbReference type="ChEBI" id="CHEBI:18420"/>
    </ligand>
</feature>
<feature type="active site" description="Nucleophile" evidence="8">
    <location>
        <position position="8"/>
    </location>
</feature>
<feature type="binding site" evidence="10">
    <location>
        <position position="93"/>
    </location>
    <ligand>
        <name>Zn(2+)</name>
        <dbReference type="ChEBI" id="CHEBI:29105"/>
    </ligand>
</feature>
<evidence type="ECO:0000313" key="11">
    <source>
        <dbReference type="EMBL" id="KIO45877.1"/>
    </source>
</evidence>
<dbReference type="PANTHER" id="PTHR42891">
    <property type="entry name" value="D-GLYCERO-BETA-D-MANNO-HEPTOSE-1,7-BISPHOSPHATE 7-PHOSPHATASE"/>
    <property type="match status" value="1"/>
</dbReference>
<comment type="cofactor">
    <cofactor evidence="10">
        <name>Mg(2+)</name>
        <dbReference type="ChEBI" id="CHEBI:18420"/>
    </cofactor>
</comment>
<evidence type="ECO:0000313" key="12">
    <source>
        <dbReference type="Proteomes" id="UP000031980"/>
    </source>
</evidence>
<feature type="binding site" evidence="10">
    <location>
        <position position="100"/>
    </location>
    <ligand>
        <name>Zn(2+)</name>
        <dbReference type="ChEBI" id="CHEBI:29105"/>
    </ligand>
</feature>
<evidence type="ECO:0000256" key="9">
    <source>
        <dbReference type="PIRSR" id="PIRSR004682-3"/>
    </source>
</evidence>
<dbReference type="InterPro" id="IPR006549">
    <property type="entry name" value="HAD-SF_hydro_IIIA"/>
</dbReference>
<dbReference type="InterPro" id="IPR006543">
    <property type="entry name" value="Histidinol-phos"/>
</dbReference>
<feature type="site" description="Stabilizes the phosphoryl group" evidence="9">
    <location>
        <position position="104"/>
    </location>
</feature>
<keyword evidence="2 7" id="KW-0963">Cytoplasm</keyword>
<feature type="binding site" evidence="10">
    <location>
        <position position="91"/>
    </location>
    <ligand>
        <name>Zn(2+)</name>
        <dbReference type="ChEBI" id="CHEBI:29105"/>
    </ligand>
</feature>
<dbReference type="InterPro" id="IPR041492">
    <property type="entry name" value="HAD_2"/>
</dbReference>
<comment type="similarity">
    <text evidence="7">Belongs to the gmhB family.</text>
</comment>
<dbReference type="NCBIfam" id="TIGR01656">
    <property type="entry name" value="Histidinol-ppas"/>
    <property type="match status" value="1"/>
</dbReference>
<dbReference type="EMBL" id="JPIU01000037">
    <property type="protein sequence ID" value="KIO45877.1"/>
    <property type="molecule type" value="Genomic_DNA"/>
</dbReference>
<dbReference type="InterPro" id="IPR036412">
    <property type="entry name" value="HAD-like_sf"/>
</dbReference>
<evidence type="ECO:0000256" key="7">
    <source>
        <dbReference type="PIRNR" id="PIRNR004682"/>
    </source>
</evidence>
<dbReference type="AlphaFoldDB" id="A0A0C3NIB9"/>
<dbReference type="Pfam" id="PF13419">
    <property type="entry name" value="HAD_2"/>
    <property type="match status" value="1"/>
</dbReference>
<dbReference type="CDD" id="cd07503">
    <property type="entry name" value="HAD_HisB-N"/>
    <property type="match status" value="1"/>
</dbReference>
<sequence>MNKAVFLDRDGTINSDEGHYYIYKKEDFIFNPGVIEGIKRLNEAGYLVIVVTNQGGVAKGEYTEKEVELLHEYMCSELAKAGARIDKIYYCPHHESVSKCKCRKPSPYMIEKAIEEFDIDKSISLLIGDGTRDIEAAEAAGIRGIKIPKNSDITPVIDAILN</sequence>
<keyword evidence="12" id="KW-1185">Reference proteome</keyword>
<proteinExistence type="inferred from homology"/>
<evidence type="ECO:0000256" key="10">
    <source>
        <dbReference type="PIRSR" id="PIRSR004682-4"/>
    </source>
</evidence>
<comment type="caution">
    <text evidence="11">The sequence shown here is derived from an EMBL/GenBank/DDBJ whole genome shotgun (WGS) entry which is preliminary data.</text>
</comment>
<evidence type="ECO:0000256" key="6">
    <source>
        <dbReference type="ARBA" id="ARBA00031828"/>
    </source>
</evidence>
<dbReference type="Gene3D" id="3.40.50.1000">
    <property type="entry name" value="HAD superfamily/HAD-like"/>
    <property type="match status" value="1"/>
</dbReference>